<proteinExistence type="predicted"/>
<dbReference type="EMBL" id="JAXAVW010000002">
    <property type="protein sequence ID" value="MDX8029260.1"/>
    <property type="molecule type" value="Genomic_DNA"/>
</dbReference>
<feature type="transmembrane region" description="Helical" evidence="1">
    <location>
        <begin position="12"/>
        <end position="32"/>
    </location>
</feature>
<keyword evidence="1" id="KW-0812">Transmembrane</keyword>
<gene>
    <name evidence="2" type="ORF">SK803_03520</name>
</gene>
<dbReference type="Proteomes" id="UP001285521">
    <property type="component" value="Unassembled WGS sequence"/>
</dbReference>
<sequence>MNIDWTGLGEVFAVSLVLGAGVVTLFSAGLAVADRGHRVVPAVSFVACAALIAYGIYLVAVH</sequence>
<accession>A0ABU4STU3</accession>
<feature type="transmembrane region" description="Helical" evidence="1">
    <location>
        <begin position="39"/>
        <end position="60"/>
    </location>
</feature>
<evidence type="ECO:0000313" key="3">
    <source>
        <dbReference type="Proteomes" id="UP001285521"/>
    </source>
</evidence>
<reference evidence="2 3" key="2">
    <citation type="submission" date="2023-11" db="EMBL/GenBank/DDBJ databases">
        <authorList>
            <person name="Lara A.C."/>
            <person name="Chronakova A."/>
        </authorList>
    </citation>
    <scope>NUCLEOTIDE SEQUENCE [LARGE SCALE GENOMIC DNA]</scope>
    <source>
        <strain evidence="2 3">BCCO 10_0856</strain>
    </source>
</reference>
<keyword evidence="1" id="KW-0472">Membrane</keyword>
<dbReference type="RefSeq" id="WP_319964262.1">
    <property type="nucleotide sequence ID" value="NZ_JAXAVW010000002.1"/>
</dbReference>
<reference evidence="2 3" key="1">
    <citation type="submission" date="2023-11" db="EMBL/GenBank/DDBJ databases">
        <title>Lentzea sokolovensis, sp. nov., Lentzea kristufkii, sp. nov., and Lentzea miocenensis, sp. nov., rare actinobacteria from Sokolov Coal Basin, Miocene lacustrine sediment, Czech Republic.</title>
        <authorList>
            <person name="Lara A."/>
            <person name="Kotroba L."/>
            <person name="Nouioui I."/>
            <person name="Neumann-Schaal M."/>
            <person name="Mast Y."/>
            <person name="Chronakova A."/>
        </authorList>
    </citation>
    <scope>NUCLEOTIDE SEQUENCE [LARGE SCALE GENOMIC DNA]</scope>
    <source>
        <strain evidence="2 3">BCCO 10_0856</strain>
    </source>
</reference>
<keyword evidence="3" id="KW-1185">Reference proteome</keyword>
<evidence type="ECO:0000256" key="1">
    <source>
        <dbReference type="SAM" id="Phobius"/>
    </source>
</evidence>
<keyword evidence="1" id="KW-1133">Transmembrane helix</keyword>
<evidence type="ECO:0000313" key="2">
    <source>
        <dbReference type="EMBL" id="MDX8029260.1"/>
    </source>
</evidence>
<evidence type="ECO:0008006" key="4">
    <source>
        <dbReference type="Google" id="ProtNLM"/>
    </source>
</evidence>
<name>A0ABU4STU3_9PSEU</name>
<organism evidence="2 3">
    <name type="scientific">Lentzea miocenica</name>
    <dbReference type="NCBI Taxonomy" id="3095431"/>
    <lineage>
        <taxon>Bacteria</taxon>
        <taxon>Bacillati</taxon>
        <taxon>Actinomycetota</taxon>
        <taxon>Actinomycetes</taxon>
        <taxon>Pseudonocardiales</taxon>
        <taxon>Pseudonocardiaceae</taxon>
        <taxon>Lentzea</taxon>
    </lineage>
</organism>
<comment type="caution">
    <text evidence="2">The sequence shown here is derived from an EMBL/GenBank/DDBJ whole genome shotgun (WGS) entry which is preliminary data.</text>
</comment>
<protein>
    <recommendedName>
        <fullName evidence="4">Major facilitator superfamily (MFS) profile domain-containing protein</fullName>
    </recommendedName>
</protein>